<dbReference type="RefSeq" id="WP_122100749.1">
    <property type="nucleotide sequence ID" value="NZ_RFLY01000003.1"/>
</dbReference>
<keyword evidence="1" id="KW-0732">Signal</keyword>
<accession>A0A3M2I7G4</accession>
<comment type="caution">
    <text evidence="2">The sequence shown here is derived from an EMBL/GenBank/DDBJ whole genome shotgun (WGS) entry which is preliminary data.</text>
</comment>
<feature type="chain" id="PRO_5018331470" evidence="1">
    <location>
        <begin position="23"/>
        <end position="353"/>
    </location>
</feature>
<sequence length="353" mass="37613">MRTAIRWTWAAMLLLCMTPAFAQRAEGSRARAQGVYEAEVLVRSQTDGERDGGFARALSQVLSNLSGERNPGARPGVGQELRRAKEYVAGYDYRQDEGVSASGAPSFDTLLVVRFKPEMVDELIKMAGVPVWPTPRPKPVLWLAIDDGSGPRLVGLQQNNAARSILDRAKARGYSLGLPAGNAAEQAAAGAIWRGDTAAVARISRAYSPPMQLVGKLYRAGAGWKADWIFVDNGRVLARTSTGDGDARRAMSGGADMAADALTRKYARATVPDSPPGDFVVTISGIAGAGEYLRLIGWLEGHPLVGRIVPVSAEGGSVVLQLALRSGLPGFRRSLERDGVIVAVGDDADFVLR</sequence>
<dbReference type="AlphaFoldDB" id="A0A3M2I7G4"/>
<proteinExistence type="predicted"/>
<evidence type="ECO:0000256" key="1">
    <source>
        <dbReference type="SAM" id="SignalP"/>
    </source>
</evidence>
<evidence type="ECO:0000313" key="3">
    <source>
        <dbReference type="Proteomes" id="UP000275012"/>
    </source>
</evidence>
<dbReference type="Pfam" id="PF09839">
    <property type="entry name" value="DUF2066"/>
    <property type="match status" value="1"/>
</dbReference>
<dbReference type="OrthoDB" id="6195299at2"/>
<gene>
    <name evidence="2" type="ORF">EBB59_02770</name>
</gene>
<name>A0A3M2I7G4_9GAMM</name>
<protein>
    <submittedName>
        <fullName evidence="2">DUF2066 domain-containing protein</fullName>
    </submittedName>
</protein>
<evidence type="ECO:0000313" key="2">
    <source>
        <dbReference type="EMBL" id="RMH94224.1"/>
    </source>
</evidence>
<feature type="signal peptide" evidence="1">
    <location>
        <begin position="1"/>
        <end position="22"/>
    </location>
</feature>
<organism evidence="2 3">
    <name type="scientific">Solilutibacter pythonis</name>
    <dbReference type="NCBI Taxonomy" id="2483112"/>
    <lineage>
        <taxon>Bacteria</taxon>
        <taxon>Pseudomonadati</taxon>
        <taxon>Pseudomonadota</taxon>
        <taxon>Gammaproteobacteria</taxon>
        <taxon>Lysobacterales</taxon>
        <taxon>Lysobacteraceae</taxon>
        <taxon>Solilutibacter</taxon>
    </lineage>
</organism>
<keyword evidence="3" id="KW-1185">Reference proteome</keyword>
<dbReference type="EMBL" id="RFLY01000003">
    <property type="protein sequence ID" value="RMH94224.1"/>
    <property type="molecule type" value="Genomic_DNA"/>
</dbReference>
<reference evidence="2 3" key="1">
    <citation type="submission" date="2018-10" db="EMBL/GenBank/DDBJ databases">
        <title>Proposal of Lysobacter pythonis sp. nov. isolated from royal pythons (Python regius).</title>
        <authorList>
            <person name="Hans-Juergen B."/>
            <person name="Huptas C."/>
            <person name="Sandra B."/>
            <person name="Igor L."/>
            <person name="Joachim S."/>
            <person name="Siegfried S."/>
            <person name="Mareike W."/>
            <person name="Peter K."/>
        </authorList>
    </citation>
    <scope>NUCLEOTIDE SEQUENCE [LARGE SCALE GENOMIC DNA]</scope>
    <source>
        <strain evidence="2 3">4284/11</strain>
    </source>
</reference>
<dbReference type="Proteomes" id="UP000275012">
    <property type="component" value="Unassembled WGS sequence"/>
</dbReference>
<dbReference type="InterPro" id="IPR018642">
    <property type="entry name" value="DUF2066"/>
</dbReference>